<evidence type="ECO:0000256" key="10">
    <source>
        <dbReference type="ARBA" id="ARBA00022777"/>
    </source>
</evidence>
<keyword evidence="20" id="KW-1185">Reference proteome</keyword>
<evidence type="ECO:0000256" key="13">
    <source>
        <dbReference type="ARBA" id="ARBA00033470"/>
    </source>
</evidence>
<keyword evidence="19" id="KW-0670">Pyruvate</keyword>
<evidence type="ECO:0000256" key="12">
    <source>
        <dbReference type="ARBA" id="ARBA00022842"/>
    </source>
</evidence>
<dbReference type="FunFam" id="3.50.30.10:FF:000002">
    <property type="entry name" value="Phosphoenolpyruvate synthase"/>
    <property type="match status" value="1"/>
</dbReference>
<dbReference type="PANTHER" id="PTHR43030:SF1">
    <property type="entry name" value="PHOSPHOENOLPYRUVATE SYNTHASE"/>
    <property type="match status" value="1"/>
</dbReference>
<evidence type="ECO:0000256" key="5">
    <source>
        <dbReference type="ARBA" id="ARBA00011996"/>
    </source>
</evidence>
<evidence type="ECO:0000256" key="4">
    <source>
        <dbReference type="ARBA" id="ARBA00007837"/>
    </source>
</evidence>
<proteinExistence type="inferred from homology"/>
<dbReference type="EMBL" id="FNZE01000006">
    <property type="protein sequence ID" value="SEJ27836.1"/>
    <property type="molecule type" value="Genomic_DNA"/>
</dbReference>
<dbReference type="SUPFAM" id="SSF56059">
    <property type="entry name" value="Glutathione synthetase ATP-binding domain-like"/>
    <property type="match status" value="1"/>
</dbReference>
<dbReference type="SUPFAM" id="SSF52009">
    <property type="entry name" value="Phosphohistidine domain"/>
    <property type="match status" value="1"/>
</dbReference>
<accession>A0A1H6XI72</accession>
<dbReference type="Pfam" id="PF00391">
    <property type="entry name" value="PEP-utilizers"/>
    <property type="match status" value="1"/>
</dbReference>
<sequence>MAEYVVSLDKLGNHDVEHVGGKNASLGEMISNLAGAGVSVPGGFATTAQAYRDFLDQSGLNDRIHAALDALDVDDVNALAKTGAQIRQWVMDAEFPAQLDADIRKAFAEMSAGNPNMAVAVRSSATAEDLPDASFAGQQETFLNIRGVDNVIRAAKEVFASLFNDRAIAYRVHQGFDHKLVALSAGVQRMVRSETGTAGVMFTLDTESGFRDVVFITGAYGLGETVVQGAVNPDEFYVHKPTLEAGRPAILRRNLGSKAIKMVYGDEAKAGKSVKVVDVDRADRARFSLSDAEVTELAKQALIIEKHYGRPMDIEWAKDGDDGQLYVVQARPETVKSRSNVNVMERYLLKEKGKVLVEGRAIGQRIGAGPVKVIHDIAEMDKVQPGDVLVSDMTDPDWEPIMKRASAIVTNRGGRTCHAAIIARELGIPAVVGCGNATSVLKDGQQVTVSCAEGDTGLIYEGALGFDIRQNSVDAMPDLPFKIMMNVGNPDRAFDFAQLPNEGVGLARLEFIINRMIGVHPKALLNFASLPAEIKDSVEKRIAGYDDPVGFYVEKLVEGISTLAAAFWPKKVIVRMSDFKSNEYANLIGGKLYEPEEENPMLGFRGASRYISESFRDCFELECRAMKKVRNEMGLTNVEIMIPFVRTLGEASQVIDLLASHGLKRGENGLRVIMMCELPSNALLAEEFLEFFDGFSIGSNDLTQLTLGLDRDSGIIAHLFDERNPAVKKLLSSAIQACRKADKYIGICGQGPSDHPDLARWLMEQGIDSVSLNPDSVLDTWFFLAEGQA</sequence>
<dbReference type="InterPro" id="IPR015813">
    <property type="entry name" value="Pyrv/PenolPyrv_kinase-like_dom"/>
</dbReference>
<evidence type="ECO:0000313" key="19">
    <source>
        <dbReference type="EMBL" id="SEJ27836.1"/>
    </source>
</evidence>
<dbReference type="InterPro" id="IPR036637">
    <property type="entry name" value="Phosphohistidine_dom_sf"/>
</dbReference>
<gene>
    <name evidence="19" type="ORF">SAMN05216201_106192</name>
</gene>
<dbReference type="GO" id="GO:0008986">
    <property type="term" value="F:pyruvate, water dikinase activity"/>
    <property type="evidence" value="ECO:0007669"/>
    <property type="project" value="UniProtKB-EC"/>
</dbReference>
<dbReference type="AlphaFoldDB" id="A0A1H6XI72"/>
<dbReference type="STRING" id="915471.SAMN05216201_106192"/>
<evidence type="ECO:0000259" key="16">
    <source>
        <dbReference type="Pfam" id="PF00391"/>
    </source>
</evidence>
<dbReference type="PRINTS" id="PR01736">
    <property type="entry name" value="PHPHTRNFRASE"/>
</dbReference>
<dbReference type="InterPro" id="IPR040442">
    <property type="entry name" value="Pyrv_kinase-like_dom_sf"/>
</dbReference>
<dbReference type="PIRSF" id="PIRSF000854">
    <property type="entry name" value="PEP_synthase"/>
    <property type="match status" value="1"/>
</dbReference>
<dbReference type="Gene3D" id="3.50.30.10">
    <property type="entry name" value="Phosphohistidine domain"/>
    <property type="match status" value="1"/>
</dbReference>
<evidence type="ECO:0000256" key="11">
    <source>
        <dbReference type="ARBA" id="ARBA00022840"/>
    </source>
</evidence>
<dbReference type="EC" id="2.7.9.2" evidence="5 15"/>
<keyword evidence="11 15" id="KW-0067">ATP-binding</keyword>
<protein>
    <recommendedName>
        <fullName evidence="6 15">Phosphoenolpyruvate synthase</fullName>
        <shortName evidence="15">PEP synthase</shortName>
        <ecNumber evidence="5 15">2.7.9.2</ecNumber>
    </recommendedName>
    <alternativeName>
        <fullName evidence="13 15">Pyruvate, water dikinase</fullName>
    </alternativeName>
</protein>
<dbReference type="GO" id="GO:0046872">
    <property type="term" value="F:metal ion binding"/>
    <property type="evidence" value="ECO:0007669"/>
    <property type="project" value="UniProtKB-KW"/>
</dbReference>
<dbReference type="OrthoDB" id="9765468at2"/>
<dbReference type="GO" id="GO:0006094">
    <property type="term" value="P:gluconeogenesis"/>
    <property type="evidence" value="ECO:0007669"/>
    <property type="project" value="UniProtKB-UniPathway"/>
</dbReference>
<dbReference type="InterPro" id="IPR008279">
    <property type="entry name" value="PEP-util_enz_mobile_dom"/>
</dbReference>
<keyword evidence="8 15" id="KW-0479">Metal-binding</keyword>
<dbReference type="Proteomes" id="UP000242930">
    <property type="component" value="Unassembled WGS sequence"/>
</dbReference>
<dbReference type="InterPro" id="IPR018274">
    <property type="entry name" value="PEP_util_AS"/>
</dbReference>
<dbReference type="Gene3D" id="3.30.1490.20">
    <property type="entry name" value="ATP-grasp fold, A domain"/>
    <property type="match status" value="1"/>
</dbReference>
<evidence type="ECO:0000256" key="14">
    <source>
        <dbReference type="ARBA" id="ARBA00047700"/>
    </source>
</evidence>
<evidence type="ECO:0000256" key="3">
    <source>
        <dbReference type="ARBA" id="ARBA00004742"/>
    </source>
</evidence>
<reference evidence="20" key="1">
    <citation type="submission" date="2016-10" db="EMBL/GenBank/DDBJ databases">
        <authorList>
            <person name="Varghese N."/>
            <person name="Submissions S."/>
        </authorList>
    </citation>
    <scope>NUCLEOTIDE SEQUENCE [LARGE SCALE GENOMIC DNA]</scope>
    <source>
        <strain evidence="20">LMG 25967</strain>
    </source>
</reference>
<feature type="domain" description="PEP-utilising enzyme C-terminal" evidence="18">
    <location>
        <begin position="481"/>
        <end position="780"/>
    </location>
</feature>
<evidence type="ECO:0000256" key="2">
    <source>
        <dbReference type="ARBA" id="ARBA00002988"/>
    </source>
</evidence>
<dbReference type="UniPathway" id="UPA00138"/>
<dbReference type="Gene3D" id="3.30.470.20">
    <property type="entry name" value="ATP-grasp fold, B domain"/>
    <property type="match status" value="1"/>
</dbReference>
<keyword evidence="7 15" id="KW-0808">Transferase</keyword>
<dbReference type="NCBIfam" id="NF005057">
    <property type="entry name" value="PRK06464.1"/>
    <property type="match status" value="1"/>
</dbReference>
<comment type="cofactor">
    <cofactor evidence="1 15">
        <name>Mg(2+)</name>
        <dbReference type="ChEBI" id="CHEBI:18420"/>
    </cofactor>
</comment>
<dbReference type="SUPFAM" id="SSF51621">
    <property type="entry name" value="Phosphoenolpyruvate/pyruvate domain"/>
    <property type="match status" value="1"/>
</dbReference>
<organism evidence="19 20">
    <name type="scientific">Pseudomonas linyingensis</name>
    <dbReference type="NCBI Taxonomy" id="915471"/>
    <lineage>
        <taxon>Bacteria</taxon>
        <taxon>Pseudomonadati</taxon>
        <taxon>Pseudomonadota</taxon>
        <taxon>Gammaproteobacteria</taxon>
        <taxon>Pseudomonadales</taxon>
        <taxon>Pseudomonadaceae</taxon>
        <taxon>Pseudomonas</taxon>
    </lineage>
</organism>
<evidence type="ECO:0000256" key="15">
    <source>
        <dbReference type="PIRNR" id="PIRNR000854"/>
    </source>
</evidence>
<keyword evidence="12 15" id="KW-0460">Magnesium</keyword>
<comment type="similarity">
    <text evidence="4 15">Belongs to the PEP-utilizing enzyme family.</text>
</comment>
<evidence type="ECO:0000259" key="18">
    <source>
        <dbReference type="Pfam" id="PF02896"/>
    </source>
</evidence>
<feature type="domain" description="Pyruvate phosphate dikinase AMP/ATP-binding" evidence="17">
    <location>
        <begin position="17"/>
        <end position="345"/>
    </location>
</feature>
<dbReference type="PANTHER" id="PTHR43030">
    <property type="entry name" value="PHOSPHOENOLPYRUVATE SYNTHASE"/>
    <property type="match status" value="1"/>
</dbReference>
<dbReference type="InterPro" id="IPR023151">
    <property type="entry name" value="PEP_util_CS"/>
</dbReference>
<dbReference type="RefSeq" id="WP_090310315.1">
    <property type="nucleotide sequence ID" value="NZ_FNZE01000006.1"/>
</dbReference>
<evidence type="ECO:0000256" key="1">
    <source>
        <dbReference type="ARBA" id="ARBA00001946"/>
    </source>
</evidence>
<evidence type="ECO:0000313" key="20">
    <source>
        <dbReference type="Proteomes" id="UP000242930"/>
    </source>
</evidence>
<dbReference type="FunFam" id="3.30.1490.20:FF:000010">
    <property type="entry name" value="Phosphoenolpyruvate synthase"/>
    <property type="match status" value="1"/>
</dbReference>
<dbReference type="InterPro" id="IPR013815">
    <property type="entry name" value="ATP_grasp_subdomain_1"/>
</dbReference>
<dbReference type="InterPro" id="IPR002192">
    <property type="entry name" value="PPDK_AMP/ATP-bd"/>
</dbReference>
<dbReference type="Pfam" id="PF01326">
    <property type="entry name" value="PPDK_N"/>
    <property type="match status" value="1"/>
</dbReference>
<dbReference type="FunFam" id="3.20.20.60:FF:000010">
    <property type="entry name" value="Phosphoenolpyruvate synthase"/>
    <property type="match status" value="1"/>
</dbReference>
<comment type="function">
    <text evidence="2 15">Catalyzes the phosphorylation of pyruvate to phosphoenolpyruvate.</text>
</comment>
<evidence type="ECO:0000256" key="6">
    <source>
        <dbReference type="ARBA" id="ARBA00021623"/>
    </source>
</evidence>
<dbReference type="InterPro" id="IPR000121">
    <property type="entry name" value="PEP_util_C"/>
</dbReference>
<dbReference type="Pfam" id="PF02896">
    <property type="entry name" value="PEP-utilizers_C"/>
    <property type="match status" value="1"/>
</dbReference>
<comment type="pathway">
    <text evidence="3 15">Carbohydrate biosynthesis; gluconeogenesis.</text>
</comment>
<evidence type="ECO:0000256" key="9">
    <source>
        <dbReference type="ARBA" id="ARBA00022741"/>
    </source>
</evidence>
<evidence type="ECO:0000259" key="17">
    <source>
        <dbReference type="Pfam" id="PF01326"/>
    </source>
</evidence>
<comment type="catalytic activity">
    <reaction evidence="14 15">
        <text>pyruvate + ATP + H2O = phosphoenolpyruvate + AMP + phosphate + 2 H(+)</text>
        <dbReference type="Rhea" id="RHEA:11364"/>
        <dbReference type="ChEBI" id="CHEBI:15361"/>
        <dbReference type="ChEBI" id="CHEBI:15377"/>
        <dbReference type="ChEBI" id="CHEBI:15378"/>
        <dbReference type="ChEBI" id="CHEBI:30616"/>
        <dbReference type="ChEBI" id="CHEBI:43474"/>
        <dbReference type="ChEBI" id="CHEBI:58702"/>
        <dbReference type="ChEBI" id="CHEBI:456215"/>
        <dbReference type="EC" id="2.7.9.2"/>
    </reaction>
</comment>
<dbReference type="InterPro" id="IPR006319">
    <property type="entry name" value="PEP_synth"/>
</dbReference>
<dbReference type="NCBIfam" id="TIGR01418">
    <property type="entry name" value="PEP_synth"/>
    <property type="match status" value="1"/>
</dbReference>
<name>A0A1H6XI72_9PSED</name>
<dbReference type="PROSITE" id="PS00742">
    <property type="entry name" value="PEP_ENZYMES_2"/>
    <property type="match status" value="1"/>
</dbReference>
<evidence type="ECO:0000256" key="7">
    <source>
        <dbReference type="ARBA" id="ARBA00022679"/>
    </source>
</evidence>
<dbReference type="GO" id="GO:0005524">
    <property type="term" value="F:ATP binding"/>
    <property type="evidence" value="ECO:0007669"/>
    <property type="project" value="UniProtKB-KW"/>
</dbReference>
<evidence type="ECO:0000256" key="8">
    <source>
        <dbReference type="ARBA" id="ARBA00022723"/>
    </source>
</evidence>
<dbReference type="Gene3D" id="3.20.20.60">
    <property type="entry name" value="Phosphoenolpyruvate-binding domains"/>
    <property type="match status" value="1"/>
</dbReference>
<dbReference type="FunFam" id="3.30.470.20:FF:000017">
    <property type="entry name" value="Phosphoenolpyruvate synthase"/>
    <property type="match status" value="1"/>
</dbReference>
<dbReference type="PROSITE" id="PS00370">
    <property type="entry name" value="PEP_ENZYMES_PHOS_SITE"/>
    <property type="match status" value="1"/>
</dbReference>
<keyword evidence="10 15" id="KW-0418">Kinase</keyword>
<keyword evidence="9 15" id="KW-0547">Nucleotide-binding</keyword>
<feature type="domain" description="PEP-utilising enzyme mobile" evidence="16">
    <location>
        <begin position="384"/>
        <end position="454"/>
    </location>
</feature>